<dbReference type="GO" id="GO:0008024">
    <property type="term" value="C:cyclin/CDK positive transcription elongation factor complex"/>
    <property type="evidence" value="ECO:0000318"/>
    <property type="project" value="GO_Central"/>
</dbReference>
<protein>
    <submittedName>
        <fullName evidence="6">Cyclin family protein isoform 1</fullName>
    </submittedName>
</protein>
<organism evidence="6 7">
    <name type="scientific">Theobroma cacao</name>
    <name type="common">Cacao</name>
    <name type="synonym">Cocoa</name>
    <dbReference type="NCBI Taxonomy" id="3641"/>
    <lineage>
        <taxon>Eukaryota</taxon>
        <taxon>Viridiplantae</taxon>
        <taxon>Streptophyta</taxon>
        <taxon>Embryophyta</taxon>
        <taxon>Tracheophyta</taxon>
        <taxon>Spermatophyta</taxon>
        <taxon>Magnoliopsida</taxon>
        <taxon>eudicotyledons</taxon>
        <taxon>Gunneridae</taxon>
        <taxon>Pentapetalae</taxon>
        <taxon>rosids</taxon>
        <taxon>malvids</taxon>
        <taxon>Malvales</taxon>
        <taxon>Malvaceae</taxon>
        <taxon>Byttnerioideae</taxon>
        <taxon>Theobroma</taxon>
    </lineage>
</organism>
<dbReference type="HOGENOM" id="CLU_508467_0_0_1"/>
<keyword evidence="1" id="KW-0132">Cell division</keyword>
<keyword evidence="3" id="KW-0195">Cyclin</keyword>
<dbReference type="InParanoid" id="A0A061EMM0"/>
<dbReference type="GO" id="GO:0045944">
    <property type="term" value="P:positive regulation of transcription by RNA polymerase II"/>
    <property type="evidence" value="ECO:0000318"/>
    <property type="project" value="GO_Central"/>
</dbReference>
<dbReference type="InterPro" id="IPR013763">
    <property type="entry name" value="Cyclin-like_dom"/>
</dbReference>
<evidence type="ECO:0000256" key="2">
    <source>
        <dbReference type="ARBA" id="ARBA00023306"/>
    </source>
</evidence>
<dbReference type="InterPro" id="IPR036915">
    <property type="entry name" value="Cyclin-like_sf"/>
</dbReference>
<dbReference type="PANTHER" id="PTHR10026">
    <property type="entry name" value="CYCLIN"/>
    <property type="match status" value="1"/>
</dbReference>
<reference evidence="6 7" key="1">
    <citation type="journal article" date="2013" name="Genome Biol.">
        <title>The genome sequence of the most widely cultivated cacao type and its use to identify candidate genes regulating pod color.</title>
        <authorList>
            <person name="Motamayor J.C."/>
            <person name="Mockaitis K."/>
            <person name="Schmutz J."/>
            <person name="Haiminen N."/>
            <person name="Iii D.L."/>
            <person name="Cornejo O."/>
            <person name="Findley S.D."/>
            <person name="Zheng P."/>
            <person name="Utro F."/>
            <person name="Royaert S."/>
            <person name="Saski C."/>
            <person name="Jenkins J."/>
            <person name="Podicheti R."/>
            <person name="Zhao M."/>
            <person name="Scheffler B.E."/>
            <person name="Stack J.C."/>
            <person name="Feltus F.A."/>
            <person name="Mustiga G.M."/>
            <person name="Amores F."/>
            <person name="Phillips W."/>
            <person name="Marelli J.P."/>
            <person name="May G.D."/>
            <person name="Shapiro H."/>
            <person name="Ma J."/>
            <person name="Bustamante C.D."/>
            <person name="Schnell R.J."/>
            <person name="Main D."/>
            <person name="Gilbert D."/>
            <person name="Parida L."/>
            <person name="Kuhn D.N."/>
        </authorList>
    </citation>
    <scope>NUCLEOTIDE SEQUENCE [LARGE SCALE GENOMIC DNA]</scope>
    <source>
        <strain evidence="7">cv. Matina 1-6</strain>
    </source>
</reference>
<dbReference type="AlphaFoldDB" id="A0A061EMM0"/>
<feature type="region of interest" description="Disordered" evidence="4">
    <location>
        <begin position="99"/>
        <end position="138"/>
    </location>
</feature>
<comment type="similarity">
    <text evidence="3">Belongs to the cyclin family.</text>
</comment>
<accession>A0A061EMM0</accession>
<dbReference type="Proteomes" id="UP000026915">
    <property type="component" value="Chromosome 4"/>
</dbReference>
<dbReference type="GO" id="GO:0051301">
    <property type="term" value="P:cell division"/>
    <property type="evidence" value="ECO:0007669"/>
    <property type="project" value="UniProtKB-KW"/>
</dbReference>
<evidence type="ECO:0000256" key="1">
    <source>
        <dbReference type="ARBA" id="ARBA00022618"/>
    </source>
</evidence>
<dbReference type="EMBL" id="CM001882">
    <property type="protein sequence ID" value="EOY05622.1"/>
    <property type="molecule type" value="Genomic_DNA"/>
</dbReference>
<dbReference type="GO" id="GO:0005634">
    <property type="term" value="C:nucleus"/>
    <property type="evidence" value="ECO:0000318"/>
    <property type="project" value="GO_Central"/>
</dbReference>
<dbReference type="eggNOG" id="KOG0834">
    <property type="taxonomic scope" value="Eukaryota"/>
</dbReference>
<keyword evidence="2" id="KW-0131">Cell cycle</keyword>
<proteinExistence type="inferred from homology"/>
<evidence type="ECO:0000256" key="4">
    <source>
        <dbReference type="SAM" id="MobiDB-lite"/>
    </source>
</evidence>
<dbReference type="SUPFAM" id="SSF47954">
    <property type="entry name" value="Cyclin-like"/>
    <property type="match status" value="2"/>
</dbReference>
<dbReference type="Pfam" id="PF00134">
    <property type="entry name" value="Cyclin_N"/>
    <property type="match status" value="1"/>
</dbReference>
<dbReference type="STRING" id="3641.A0A061EMM0"/>
<dbReference type="InterPro" id="IPR043198">
    <property type="entry name" value="Cyclin/Ssn8"/>
</dbReference>
<keyword evidence="7" id="KW-1185">Reference proteome</keyword>
<sequence length="536" mass="61410">MSFARNCRPQGGTFQDDYRYPFNRNNYNNNSSNNYRNRNWNSNCNPTRNFNHAHEFSGQFGEHNRGYHYAQPNCAPSLKRRKFSAATWGDSGRHYPPPNMHYTAAPSDSSNFIPPPIRSNAEASTSISSKRDRSQLEDDEPVFMSRDEIERYSPSRRDGIDALRETHLRYSYCAFIQNLGLQLELPQTTIGTAMVLCHRFFVRRSHACHDRFLIATAALFLAAKSEETPRPLNNVLRASCEIFHKQDVAFLSYLLPVDWFEQYRERVIEAEQMILTTLNFELNVQHPYAPLTSILNKLGLSQTVLVNMALNLVSEGSTNQQILWGFNFKRILGGVCPMKSWGVKKVIQVMHGTGLRHGMLFYRMLFVEECFSRGGEWADLYQANMALGQIGLGSGDFGIGFLWVQVFDFLVTLGLLEFRFFQVQVHLPPLCFSHKEEEKDNHVNKLCASDVLKSYLFLSCHGAEILAKYSTWIGAISWLRSSLWLQFKPHHIAAGAAYLAAKFLNFDLASSNNIWQEFQTTPAILQDVSQQLMELF</sequence>
<dbReference type="FunCoup" id="A0A061EMM0">
    <property type="interactions" value="1759"/>
</dbReference>
<evidence type="ECO:0000313" key="7">
    <source>
        <dbReference type="Proteomes" id="UP000026915"/>
    </source>
</evidence>
<dbReference type="InterPro" id="IPR006671">
    <property type="entry name" value="Cyclin_N"/>
</dbReference>
<dbReference type="FunFam" id="1.10.472.10:FF:000212">
    <property type="entry name" value="Cyclin-T1-2"/>
    <property type="match status" value="1"/>
</dbReference>
<dbReference type="OMA" id="PHHEENS"/>
<dbReference type="Gramene" id="EOY05622">
    <property type="protein sequence ID" value="EOY05622"/>
    <property type="gene ID" value="TCM_020578"/>
</dbReference>
<gene>
    <name evidence="6" type="ORF">TCM_020578</name>
</gene>
<name>A0A061EMM0_THECC</name>
<dbReference type="GO" id="GO:0061575">
    <property type="term" value="F:cyclin-dependent protein serine/threonine kinase activator activity"/>
    <property type="evidence" value="ECO:0000318"/>
    <property type="project" value="GO_Central"/>
</dbReference>
<dbReference type="GO" id="GO:0032786">
    <property type="term" value="P:positive regulation of DNA-templated transcription, elongation"/>
    <property type="evidence" value="ECO:0000318"/>
    <property type="project" value="GO_Central"/>
</dbReference>
<dbReference type="Gene3D" id="1.10.472.10">
    <property type="entry name" value="Cyclin-like"/>
    <property type="match status" value="2"/>
</dbReference>
<feature type="domain" description="Cyclin-like" evidence="5">
    <location>
        <begin position="174"/>
        <end position="276"/>
    </location>
</feature>
<evidence type="ECO:0000313" key="6">
    <source>
        <dbReference type="EMBL" id="EOY05622.1"/>
    </source>
</evidence>
<dbReference type="SMART" id="SM00385">
    <property type="entry name" value="CYCLIN"/>
    <property type="match status" value="1"/>
</dbReference>
<evidence type="ECO:0000259" key="5">
    <source>
        <dbReference type="SMART" id="SM00385"/>
    </source>
</evidence>
<evidence type="ECO:0000256" key="3">
    <source>
        <dbReference type="RuleBase" id="RU000383"/>
    </source>
</evidence>